<keyword evidence="2" id="KW-0067">ATP-binding</keyword>
<proteinExistence type="predicted"/>
<comment type="caution">
    <text evidence="4">The sequence shown here is derived from an EMBL/GenBank/DDBJ whole genome shotgun (WGS) entry which is preliminary data.</text>
</comment>
<accession>A0A4Q9KCD5</accession>
<evidence type="ECO:0000313" key="4">
    <source>
        <dbReference type="EMBL" id="TBT83551.1"/>
    </source>
</evidence>
<dbReference type="Pfam" id="PF02661">
    <property type="entry name" value="Fic"/>
    <property type="match status" value="1"/>
</dbReference>
<feature type="binding site" evidence="2">
    <location>
        <begin position="275"/>
        <end position="282"/>
    </location>
    <ligand>
        <name>ATP</name>
        <dbReference type="ChEBI" id="CHEBI:30616"/>
    </ligand>
</feature>
<dbReference type="InterPro" id="IPR003812">
    <property type="entry name" value="Fido"/>
</dbReference>
<evidence type="ECO:0000256" key="1">
    <source>
        <dbReference type="PIRSR" id="PIRSR640198-1"/>
    </source>
</evidence>
<dbReference type="RefSeq" id="WP_131169025.1">
    <property type="nucleotide sequence ID" value="NZ_SDMQ01000011.1"/>
</dbReference>
<feature type="active site" evidence="1">
    <location>
        <position position="271"/>
    </location>
</feature>
<evidence type="ECO:0000313" key="5">
    <source>
        <dbReference type="Proteomes" id="UP000292373"/>
    </source>
</evidence>
<dbReference type="Gene3D" id="1.10.3290.10">
    <property type="entry name" value="Fido-like domain"/>
    <property type="match status" value="1"/>
</dbReference>
<dbReference type="EMBL" id="SDMQ01000011">
    <property type="protein sequence ID" value="TBT83551.1"/>
    <property type="molecule type" value="Genomic_DNA"/>
</dbReference>
<keyword evidence="5" id="KW-1185">Reference proteome</keyword>
<dbReference type="SUPFAM" id="SSF140931">
    <property type="entry name" value="Fic-like"/>
    <property type="match status" value="1"/>
</dbReference>
<dbReference type="InterPro" id="IPR036597">
    <property type="entry name" value="Fido-like_dom_sf"/>
</dbReference>
<feature type="domain" description="Fido" evidence="3">
    <location>
        <begin position="180"/>
        <end position="333"/>
    </location>
</feature>
<dbReference type="InterPro" id="IPR040198">
    <property type="entry name" value="Fido_containing"/>
</dbReference>
<dbReference type="AlphaFoldDB" id="A0A4Q9KCD5"/>
<organism evidence="4 5">
    <name type="scientific">Propioniciclava sinopodophylli</name>
    <dbReference type="NCBI Taxonomy" id="1837344"/>
    <lineage>
        <taxon>Bacteria</taxon>
        <taxon>Bacillati</taxon>
        <taxon>Actinomycetota</taxon>
        <taxon>Actinomycetes</taxon>
        <taxon>Propionibacteriales</taxon>
        <taxon>Propionibacteriaceae</taxon>
        <taxon>Propioniciclava</taxon>
    </lineage>
</organism>
<dbReference type="Proteomes" id="UP000292373">
    <property type="component" value="Unassembled WGS sequence"/>
</dbReference>
<evidence type="ECO:0000259" key="3">
    <source>
        <dbReference type="PROSITE" id="PS51459"/>
    </source>
</evidence>
<reference evidence="4 5" key="1">
    <citation type="submission" date="2019-01" db="EMBL/GenBank/DDBJ databases">
        <title>Lactibacter flavus gen. nov., sp. nov., a novel bacterium of the family Propionibacteriaceae isolated from raw milk and dairy products.</title>
        <authorList>
            <person name="Huptas C."/>
            <person name="Wenning M."/>
            <person name="Breitenwieser F."/>
            <person name="Doll E."/>
            <person name="Von Neubeck M."/>
            <person name="Busse H.-J."/>
            <person name="Scherer S."/>
        </authorList>
    </citation>
    <scope>NUCLEOTIDE SEQUENCE [LARGE SCALE GENOMIC DNA]</scope>
    <source>
        <strain evidence="4 5">KCTC 33808</strain>
    </source>
</reference>
<dbReference type="OrthoDB" id="9813719at2"/>
<name>A0A4Q9KCD5_9ACTN</name>
<protein>
    <submittedName>
        <fullName evidence="4">Fic family protein</fullName>
    </submittedName>
</protein>
<dbReference type="GO" id="GO:0005524">
    <property type="term" value="F:ATP binding"/>
    <property type="evidence" value="ECO:0007669"/>
    <property type="project" value="UniProtKB-KW"/>
</dbReference>
<evidence type="ECO:0000256" key="2">
    <source>
        <dbReference type="PIRSR" id="PIRSR640198-2"/>
    </source>
</evidence>
<dbReference type="PANTHER" id="PTHR13504">
    <property type="entry name" value="FIDO DOMAIN-CONTAINING PROTEIN DDB_G0283145"/>
    <property type="match status" value="1"/>
</dbReference>
<gene>
    <name evidence="4" type="ORF">ET989_11390</name>
</gene>
<sequence>MVSRPKQPPDPWPALTGLDPRTVAQAMRAAYREEEYLPWNKLRHKTPPEGLTVEQWWAVTKMSRLAQARDLPLVDQEGRPFNYVLSDALLRGLDDVTARASGRVEMPELVVNERTRDRYLVSSLMEEAITSSQLEGAVTTQRVAKEMLRTGRSPRSVSERMIANNYVAMQFIREHVDDDITPSMVSRVHAILTEGTLDDPEAAGRLQLPGEVRVGVWSVSSDEPLHEPPPAEQLPTRLAALCDFANGRTGTGWLHPILRAIVTHFMVGYDHYFVDGNGRTARALFYWVALKHGYWLLEFVAISRILRDAPAQYARAYLNTEQDDGDVTYFALHHVAVIRRAIDELHQYLARKGRDLRVAREAVGGLGINHRQASIVEGVLRGSATRFTAASHGASHDVVLATARADLRQLEDLGLLSSRREGRQQVWEPVAGFDQRLSELSKSHTLTVD</sequence>
<keyword evidence="2" id="KW-0547">Nucleotide-binding</keyword>
<dbReference type="PANTHER" id="PTHR13504:SF38">
    <property type="entry name" value="FIDO DOMAIN-CONTAINING PROTEIN"/>
    <property type="match status" value="1"/>
</dbReference>
<dbReference type="PROSITE" id="PS51459">
    <property type="entry name" value="FIDO"/>
    <property type="match status" value="1"/>
</dbReference>